<keyword evidence="2" id="KW-1185">Reference proteome</keyword>
<gene>
    <name evidence="1" type="ORF">CLAFUR5_04974</name>
</gene>
<organism evidence="1 2">
    <name type="scientific">Passalora fulva</name>
    <name type="common">Tomato leaf mold</name>
    <name type="synonym">Cladosporium fulvum</name>
    <dbReference type="NCBI Taxonomy" id="5499"/>
    <lineage>
        <taxon>Eukaryota</taxon>
        <taxon>Fungi</taxon>
        <taxon>Dikarya</taxon>
        <taxon>Ascomycota</taxon>
        <taxon>Pezizomycotina</taxon>
        <taxon>Dothideomycetes</taxon>
        <taxon>Dothideomycetidae</taxon>
        <taxon>Mycosphaerellales</taxon>
        <taxon>Mycosphaerellaceae</taxon>
        <taxon>Fulvia</taxon>
    </lineage>
</organism>
<proteinExistence type="predicted"/>
<dbReference type="AlphaFoldDB" id="A0A9Q8P7Y9"/>
<reference evidence="1" key="1">
    <citation type="submission" date="2021-12" db="EMBL/GenBank/DDBJ databases">
        <authorList>
            <person name="Zaccaron A."/>
            <person name="Stergiopoulos I."/>
        </authorList>
    </citation>
    <scope>NUCLEOTIDE SEQUENCE</scope>
    <source>
        <strain evidence="1">Race5_Kim</strain>
    </source>
</reference>
<dbReference type="KEGG" id="ffu:CLAFUR5_04974"/>
<protein>
    <submittedName>
        <fullName evidence="1">Uncharacterized protein</fullName>
    </submittedName>
</protein>
<dbReference type="RefSeq" id="XP_047760894.1">
    <property type="nucleotide sequence ID" value="XM_047904122.1"/>
</dbReference>
<accession>A0A9Q8P7Y9</accession>
<evidence type="ECO:0000313" key="1">
    <source>
        <dbReference type="EMBL" id="UJO16528.1"/>
    </source>
</evidence>
<name>A0A9Q8P7Y9_PASFU</name>
<dbReference type="Proteomes" id="UP000756132">
    <property type="component" value="Chromosome 4"/>
</dbReference>
<dbReference type="GeneID" id="71984852"/>
<sequence length="95" mass="10540">MVQASPTRAPRLEQESFWHTMRSSITEDAMAKAAKIGKSTRESCIYMSLVFVRAILTRADLTSQTRVEGGKLQNMSLDPTLGVEMLTDDDDACID</sequence>
<reference evidence="1" key="2">
    <citation type="journal article" date="2022" name="Microb. Genom.">
        <title>A chromosome-scale genome assembly of the tomato pathogen Cladosporium fulvum reveals a compartmentalized genome architecture and the presence of a dispensable chromosome.</title>
        <authorList>
            <person name="Zaccaron A.Z."/>
            <person name="Chen L.H."/>
            <person name="Samaras A."/>
            <person name="Stergiopoulos I."/>
        </authorList>
    </citation>
    <scope>NUCLEOTIDE SEQUENCE</scope>
    <source>
        <strain evidence="1">Race5_Kim</strain>
    </source>
</reference>
<evidence type="ECO:0000313" key="2">
    <source>
        <dbReference type="Proteomes" id="UP000756132"/>
    </source>
</evidence>
<dbReference type="EMBL" id="CP090166">
    <property type="protein sequence ID" value="UJO16528.1"/>
    <property type="molecule type" value="Genomic_DNA"/>
</dbReference>